<proteinExistence type="predicted"/>
<evidence type="ECO:0000256" key="1">
    <source>
        <dbReference type="SAM" id="MobiDB-lite"/>
    </source>
</evidence>
<keyword evidence="5" id="KW-1185">Reference proteome</keyword>
<dbReference type="PROSITE" id="PS50846">
    <property type="entry name" value="HMA_2"/>
    <property type="match status" value="1"/>
</dbReference>
<sequence length="136" mass="14443">MLISRILPLAVALGATLMAITPAQAQHQHDKAHSHAHDTETGTTTPAKPLQDTGGDTVIVDVNGLVCDFCARAVEKVFSRRDEVAGVAVDLEAKTITLAMKPGGQIDDATLKKLIVDSGYNVLAVRRGDTSKMDRP</sequence>
<dbReference type="CDD" id="cd00371">
    <property type="entry name" value="HMA"/>
    <property type="match status" value="1"/>
</dbReference>
<keyword evidence="2" id="KW-0732">Signal</keyword>
<dbReference type="AlphaFoldDB" id="A0A3M0CH65"/>
<accession>A0A3M0CH65</accession>
<dbReference type="InterPro" id="IPR006121">
    <property type="entry name" value="HMA_dom"/>
</dbReference>
<name>A0A3M0CH65_9PROT</name>
<dbReference type="RefSeq" id="WP_121938884.1">
    <property type="nucleotide sequence ID" value="NZ_REFR01000011.1"/>
</dbReference>
<feature type="compositionally biased region" description="Basic and acidic residues" evidence="1">
    <location>
        <begin position="27"/>
        <end position="40"/>
    </location>
</feature>
<dbReference type="InParanoid" id="A0A3M0CH65"/>
<dbReference type="OrthoDB" id="9801832at2"/>
<dbReference type="GO" id="GO:0046872">
    <property type="term" value="F:metal ion binding"/>
    <property type="evidence" value="ECO:0007669"/>
    <property type="project" value="InterPro"/>
</dbReference>
<evidence type="ECO:0000259" key="3">
    <source>
        <dbReference type="PROSITE" id="PS50846"/>
    </source>
</evidence>
<dbReference type="SUPFAM" id="SSF55008">
    <property type="entry name" value="HMA, heavy metal-associated domain"/>
    <property type="match status" value="1"/>
</dbReference>
<evidence type="ECO:0000313" key="5">
    <source>
        <dbReference type="Proteomes" id="UP000271227"/>
    </source>
</evidence>
<organism evidence="4 5">
    <name type="scientific">Eilatimonas milleporae</name>
    <dbReference type="NCBI Taxonomy" id="911205"/>
    <lineage>
        <taxon>Bacteria</taxon>
        <taxon>Pseudomonadati</taxon>
        <taxon>Pseudomonadota</taxon>
        <taxon>Alphaproteobacteria</taxon>
        <taxon>Kordiimonadales</taxon>
        <taxon>Kordiimonadaceae</taxon>
        <taxon>Eilatimonas</taxon>
    </lineage>
</organism>
<gene>
    <name evidence="4" type="ORF">BXY39_2243</name>
</gene>
<feature type="chain" id="PRO_5018105350" evidence="2">
    <location>
        <begin position="26"/>
        <end position="136"/>
    </location>
</feature>
<dbReference type="Proteomes" id="UP000271227">
    <property type="component" value="Unassembled WGS sequence"/>
</dbReference>
<feature type="domain" description="HMA" evidence="3">
    <location>
        <begin position="56"/>
        <end position="123"/>
    </location>
</feature>
<feature type="region of interest" description="Disordered" evidence="1">
    <location>
        <begin position="24"/>
        <end position="52"/>
    </location>
</feature>
<reference evidence="4 5" key="1">
    <citation type="submission" date="2018-10" db="EMBL/GenBank/DDBJ databases">
        <title>Genomic Encyclopedia of Archaeal and Bacterial Type Strains, Phase II (KMG-II): from individual species to whole genera.</title>
        <authorList>
            <person name="Goeker M."/>
        </authorList>
    </citation>
    <scope>NUCLEOTIDE SEQUENCE [LARGE SCALE GENOMIC DNA]</scope>
    <source>
        <strain evidence="4 5">DSM 25217</strain>
    </source>
</reference>
<comment type="caution">
    <text evidence="4">The sequence shown here is derived from an EMBL/GenBank/DDBJ whole genome shotgun (WGS) entry which is preliminary data.</text>
</comment>
<evidence type="ECO:0000256" key="2">
    <source>
        <dbReference type="SAM" id="SignalP"/>
    </source>
</evidence>
<evidence type="ECO:0000313" key="4">
    <source>
        <dbReference type="EMBL" id="RMB08147.1"/>
    </source>
</evidence>
<dbReference type="EMBL" id="REFR01000011">
    <property type="protein sequence ID" value="RMB08147.1"/>
    <property type="molecule type" value="Genomic_DNA"/>
</dbReference>
<protein>
    <submittedName>
        <fullName evidence="4">Copper chaperone CopZ</fullName>
    </submittedName>
</protein>
<dbReference type="Gene3D" id="3.30.70.100">
    <property type="match status" value="1"/>
</dbReference>
<dbReference type="InterPro" id="IPR036163">
    <property type="entry name" value="HMA_dom_sf"/>
</dbReference>
<feature type="signal peptide" evidence="2">
    <location>
        <begin position="1"/>
        <end position="25"/>
    </location>
</feature>
<dbReference type="Pfam" id="PF00403">
    <property type="entry name" value="HMA"/>
    <property type="match status" value="1"/>
</dbReference>